<dbReference type="AlphaFoldDB" id="A0A804NK07"/>
<dbReference type="Proteomes" id="UP000007305">
    <property type="component" value="Chromosome 4"/>
</dbReference>
<dbReference type="EnsemblPlants" id="Zm00001eb166320_T002">
    <property type="protein sequence ID" value="Zm00001eb166320_P002"/>
    <property type="gene ID" value="Zm00001eb166320"/>
</dbReference>
<dbReference type="EnsemblPlants" id="Zm00001eb166320_T001">
    <property type="protein sequence ID" value="Zm00001eb166320_P001"/>
    <property type="gene ID" value="Zm00001eb166320"/>
</dbReference>
<sequence>MSFRPKSFVMDMSLRLEISIHAMVSTVMHFLLTNLTSPECGLKLGVAGGGKPVSQCALCSLLVMPCMSLSMDSFKVLHMVLGKIEESNTMAMLTFEPVLTKFPC</sequence>
<dbReference type="Gramene" id="Zm00001eb166320_T001">
    <property type="protein sequence ID" value="Zm00001eb166320_P001"/>
    <property type="gene ID" value="Zm00001eb166320"/>
</dbReference>
<dbReference type="Gramene" id="Zm00001eb166320_T002">
    <property type="protein sequence ID" value="Zm00001eb166320_P002"/>
    <property type="gene ID" value="Zm00001eb166320"/>
</dbReference>
<organism evidence="1 2">
    <name type="scientific">Zea mays</name>
    <name type="common">Maize</name>
    <dbReference type="NCBI Taxonomy" id="4577"/>
    <lineage>
        <taxon>Eukaryota</taxon>
        <taxon>Viridiplantae</taxon>
        <taxon>Streptophyta</taxon>
        <taxon>Embryophyta</taxon>
        <taxon>Tracheophyta</taxon>
        <taxon>Spermatophyta</taxon>
        <taxon>Magnoliopsida</taxon>
        <taxon>Liliopsida</taxon>
        <taxon>Poales</taxon>
        <taxon>Poaceae</taxon>
        <taxon>PACMAD clade</taxon>
        <taxon>Panicoideae</taxon>
        <taxon>Andropogonodae</taxon>
        <taxon>Andropogoneae</taxon>
        <taxon>Tripsacinae</taxon>
        <taxon>Zea</taxon>
    </lineage>
</organism>
<proteinExistence type="predicted"/>
<protein>
    <submittedName>
        <fullName evidence="1">Uncharacterized protein</fullName>
    </submittedName>
</protein>
<keyword evidence="2" id="KW-1185">Reference proteome</keyword>
<name>A0A804NK07_MAIZE</name>
<evidence type="ECO:0000313" key="2">
    <source>
        <dbReference type="Proteomes" id="UP000007305"/>
    </source>
</evidence>
<accession>A0A804NK07</accession>
<evidence type="ECO:0000313" key="1">
    <source>
        <dbReference type="EnsemblPlants" id="Zm00001eb166320_P001"/>
    </source>
</evidence>
<reference evidence="1" key="2">
    <citation type="submission" date="2019-07" db="EMBL/GenBank/DDBJ databases">
        <authorList>
            <person name="Seetharam A."/>
            <person name="Woodhouse M."/>
            <person name="Cannon E."/>
        </authorList>
    </citation>
    <scope>NUCLEOTIDE SEQUENCE [LARGE SCALE GENOMIC DNA]</scope>
    <source>
        <strain evidence="1">cv. B73</strain>
    </source>
</reference>
<reference evidence="1" key="3">
    <citation type="submission" date="2021-05" db="UniProtKB">
        <authorList>
            <consortium name="EnsemblPlants"/>
        </authorList>
    </citation>
    <scope>IDENTIFICATION</scope>
    <source>
        <strain evidence="1">cv. B73</strain>
    </source>
</reference>
<reference evidence="2" key="1">
    <citation type="journal article" date="2009" name="Science">
        <title>The B73 maize genome: complexity, diversity, and dynamics.</title>
        <authorList>
            <person name="Schnable P.S."/>
            <person name="Ware D."/>
            <person name="Fulton R.S."/>
            <person name="Stein J.C."/>
            <person name="Wei F."/>
            <person name="Pasternak S."/>
            <person name="Liang C."/>
            <person name="Zhang J."/>
            <person name="Fulton L."/>
            <person name="Graves T.A."/>
            <person name="Minx P."/>
            <person name="Reily A.D."/>
            <person name="Courtney L."/>
            <person name="Kruchowski S.S."/>
            <person name="Tomlinson C."/>
            <person name="Strong C."/>
            <person name="Delehaunty K."/>
            <person name="Fronick C."/>
            <person name="Courtney B."/>
            <person name="Rock S.M."/>
            <person name="Belter E."/>
            <person name="Du F."/>
            <person name="Kim K."/>
            <person name="Abbott R.M."/>
            <person name="Cotton M."/>
            <person name="Levy A."/>
            <person name="Marchetto P."/>
            <person name="Ochoa K."/>
            <person name="Jackson S.M."/>
            <person name="Gillam B."/>
            <person name="Chen W."/>
            <person name="Yan L."/>
            <person name="Higginbotham J."/>
            <person name="Cardenas M."/>
            <person name="Waligorski J."/>
            <person name="Applebaum E."/>
            <person name="Phelps L."/>
            <person name="Falcone J."/>
            <person name="Kanchi K."/>
            <person name="Thane T."/>
            <person name="Scimone A."/>
            <person name="Thane N."/>
            <person name="Henke J."/>
            <person name="Wang T."/>
            <person name="Ruppert J."/>
            <person name="Shah N."/>
            <person name="Rotter K."/>
            <person name="Hodges J."/>
            <person name="Ingenthron E."/>
            <person name="Cordes M."/>
            <person name="Kohlberg S."/>
            <person name="Sgro J."/>
            <person name="Delgado B."/>
            <person name="Mead K."/>
            <person name="Chinwalla A."/>
            <person name="Leonard S."/>
            <person name="Crouse K."/>
            <person name="Collura K."/>
            <person name="Kudrna D."/>
            <person name="Currie J."/>
            <person name="He R."/>
            <person name="Angelova A."/>
            <person name="Rajasekar S."/>
            <person name="Mueller T."/>
            <person name="Lomeli R."/>
            <person name="Scara G."/>
            <person name="Ko A."/>
            <person name="Delaney K."/>
            <person name="Wissotski M."/>
            <person name="Lopez G."/>
            <person name="Campos D."/>
            <person name="Braidotti M."/>
            <person name="Ashley E."/>
            <person name="Golser W."/>
            <person name="Kim H."/>
            <person name="Lee S."/>
            <person name="Lin J."/>
            <person name="Dujmic Z."/>
            <person name="Kim W."/>
            <person name="Talag J."/>
            <person name="Zuccolo A."/>
            <person name="Fan C."/>
            <person name="Sebastian A."/>
            <person name="Kramer M."/>
            <person name="Spiegel L."/>
            <person name="Nascimento L."/>
            <person name="Zutavern T."/>
            <person name="Miller B."/>
            <person name="Ambroise C."/>
            <person name="Muller S."/>
            <person name="Spooner W."/>
            <person name="Narechania A."/>
            <person name="Ren L."/>
            <person name="Wei S."/>
            <person name="Kumari S."/>
            <person name="Faga B."/>
            <person name="Levy M.J."/>
            <person name="McMahan L."/>
            <person name="Van Buren P."/>
            <person name="Vaughn M.W."/>
            <person name="Ying K."/>
            <person name="Yeh C.-T."/>
            <person name="Emrich S.J."/>
            <person name="Jia Y."/>
            <person name="Kalyanaraman A."/>
            <person name="Hsia A.-P."/>
            <person name="Barbazuk W.B."/>
            <person name="Baucom R.S."/>
            <person name="Brutnell T.P."/>
            <person name="Carpita N.C."/>
            <person name="Chaparro C."/>
            <person name="Chia J.-M."/>
            <person name="Deragon J.-M."/>
            <person name="Estill J.C."/>
            <person name="Fu Y."/>
            <person name="Jeddeloh J.A."/>
            <person name="Han Y."/>
            <person name="Lee H."/>
            <person name="Li P."/>
            <person name="Lisch D.R."/>
            <person name="Liu S."/>
            <person name="Liu Z."/>
            <person name="Nagel D.H."/>
            <person name="McCann M.C."/>
            <person name="SanMiguel P."/>
            <person name="Myers A.M."/>
            <person name="Nettleton D."/>
            <person name="Nguyen J."/>
            <person name="Penning B.W."/>
            <person name="Ponnala L."/>
            <person name="Schneider K.L."/>
            <person name="Schwartz D.C."/>
            <person name="Sharma A."/>
            <person name="Soderlund C."/>
            <person name="Springer N.M."/>
            <person name="Sun Q."/>
            <person name="Wang H."/>
            <person name="Waterman M."/>
            <person name="Westerman R."/>
            <person name="Wolfgruber T.K."/>
            <person name="Yang L."/>
            <person name="Yu Y."/>
            <person name="Zhang L."/>
            <person name="Zhou S."/>
            <person name="Zhu Q."/>
            <person name="Bennetzen J.L."/>
            <person name="Dawe R.K."/>
            <person name="Jiang J."/>
            <person name="Jiang N."/>
            <person name="Presting G.G."/>
            <person name="Wessler S.R."/>
            <person name="Aluru S."/>
            <person name="Martienssen R.A."/>
            <person name="Clifton S.W."/>
            <person name="McCombie W.R."/>
            <person name="Wing R.A."/>
            <person name="Wilson R.K."/>
        </authorList>
    </citation>
    <scope>NUCLEOTIDE SEQUENCE [LARGE SCALE GENOMIC DNA]</scope>
    <source>
        <strain evidence="2">cv. B73</strain>
    </source>
</reference>